<comment type="caution">
    <text evidence="2">The sequence shown here is derived from an EMBL/GenBank/DDBJ whole genome shotgun (WGS) entry which is preliminary data.</text>
</comment>
<protein>
    <submittedName>
        <fullName evidence="2">Uncharacterized protein</fullName>
    </submittedName>
</protein>
<evidence type="ECO:0000313" key="2">
    <source>
        <dbReference type="EMBL" id="KAK4129899.1"/>
    </source>
</evidence>
<feature type="compositionally biased region" description="Basic and acidic residues" evidence="1">
    <location>
        <begin position="475"/>
        <end position="529"/>
    </location>
</feature>
<accession>A0AAN6UBX1</accession>
<feature type="region of interest" description="Disordered" evidence="1">
    <location>
        <begin position="307"/>
        <end position="333"/>
    </location>
</feature>
<reference evidence="2" key="1">
    <citation type="journal article" date="2023" name="Mol. Phylogenet. Evol.">
        <title>Genome-scale phylogeny and comparative genomics of the fungal order Sordariales.</title>
        <authorList>
            <person name="Hensen N."/>
            <person name="Bonometti L."/>
            <person name="Westerberg I."/>
            <person name="Brannstrom I.O."/>
            <person name="Guillou S."/>
            <person name="Cros-Aarteil S."/>
            <person name="Calhoun S."/>
            <person name="Haridas S."/>
            <person name="Kuo A."/>
            <person name="Mondo S."/>
            <person name="Pangilinan J."/>
            <person name="Riley R."/>
            <person name="LaButti K."/>
            <person name="Andreopoulos B."/>
            <person name="Lipzen A."/>
            <person name="Chen C."/>
            <person name="Yan M."/>
            <person name="Daum C."/>
            <person name="Ng V."/>
            <person name="Clum A."/>
            <person name="Steindorff A."/>
            <person name="Ohm R.A."/>
            <person name="Martin F."/>
            <person name="Silar P."/>
            <person name="Natvig D.O."/>
            <person name="Lalanne C."/>
            <person name="Gautier V."/>
            <person name="Ament-Velasquez S.L."/>
            <person name="Kruys A."/>
            <person name="Hutchinson M.I."/>
            <person name="Powell A.J."/>
            <person name="Barry K."/>
            <person name="Miller A.N."/>
            <person name="Grigoriev I.V."/>
            <person name="Debuchy R."/>
            <person name="Gladieux P."/>
            <person name="Hiltunen Thoren M."/>
            <person name="Johannesson H."/>
        </authorList>
    </citation>
    <scope>NUCLEOTIDE SEQUENCE</scope>
    <source>
        <strain evidence="2">CBS 123565</strain>
    </source>
</reference>
<dbReference type="AlphaFoldDB" id="A0AAN6UBX1"/>
<keyword evidence="3" id="KW-1185">Reference proteome</keyword>
<proteinExistence type="predicted"/>
<evidence type="ECO:0000256" key="1">
    <source>
        <dbReference type="SAM" id="MobiDB-lite"/>
    </source>
</evidence>
<feature type="compositionally biased region" description="Acidic residues" evidence="1">
    <location>
        <begin position="437"/>
        <end position="454"/>
    </location>
</feature>
<feature type="compositionally biased region" description="Basic and acidic residues" evidence="1">
    <location>
        <begin position="1"/>
        <end position="11"/>
    </location>
</feature>
<evidence type="ECO:0000313" key="3">
    <source>
        <dbReference type="Proteomes" id="UP001304895"/>
    </source>
</evidence>
<feature type="region of interest" description="Disordered" evidence="1">
    <location>
        <begin position="1"/>
        <end position="28"/>
    </location>
</feature>
<dbReference type="Proteomes" id="UP001304895">
    <property type="component" value="Unassembled WGS sequence"/>
</dbReference>
<dbReference type="EMBL" id="MU853449">
    <property type="protein sequence ID" value="KAK4129899.1"/>
    <property type="molecule type" value="Genomic_DNA"/>
</dbReference>
<feature type="region of interest" description="Disordered" evidence="1">
    <location>
        <begin position="252"/>
        <end position="285"/>
    </location>
</feature>
<feature type="compositionally biased region" description="Polar residues" evidence="1">
    <location>
        <begin position="179"/>
        <end position="192"/>
    </location>
</feature>
<sequence length="581" mass="64254">MTGEHLFETTRARRQRALDGPAGPETEAGPRLVYAHGGMAWHGIGWRACVREQDERQAESACDAAASRRMGERAVWLRVLGSSFACLDVVANVAGRGDGSVELDRDAFEQEDAYITLASSAMASVLGMRKDTQPGLGLPPPKSLHRPSPAHSAPWCELKREGKVLRDLVDVFVSFRNPSAHTTDTRQQNITPRAQPDEARQRRQTRALDRKLRRALAAEKADEQRRRRLDVGRAMEQLRPRLVMFPPAPARLAWPPRPAQGSGAVGQGDQGPPYQGPPNSTSVSPEIKVKIEPGTARGAYVTAQFQPASDPTHGALPVRSRAAQGRRGSPRAADNMCTEAHADALRTILGTVQRVLVQQQNLVVSMREQQRDLNRGLTDGLEEQKRMLEEYTRVVETRFFVTESIEDRKSTCMSEYRHDGFESGPETEDPRDRTYIPDEEEEEEEEEDKEDAWGVEDGKGVKGPKVGVADDVEAGDEHEAVIKQEEGHETGIKQEGGEHETVVKQERNDTGIKREEDEHEADVKQEEGHSPGASVSTPAGRKRKAGVQKTSPIPAKKPAVESPVPNPYLGKIARERARERV</sequence>
<feature type="region of interest" description="Disordered" evidence="1">
    <location>
        <begin position="179"/>
        <end position="208"/>
    </location>
</feature>
<feature type="region of interest" description="Disordered" evidence="1">
    <location>
        <begin position="415"/>
        <end position="581"/>
    </location>
</feature>
<name>A0AAN6UBX1_9PEZI</name>
<feature type="compositionally biased region" description="Basic and acidic residues" evidence="1">
    <location>
        <begin position="195"/>
        <end position="208"/>
    </location>
</feature>
<gene>
    <name evidence="2" type="ORF">BT67DRAFT_437427</name>
</gene>
<organism evidence="2 3">
    <name type="scientific">Trichocladium antarcticum</name>
    <dbReference type="NCBI Taxonomy" id="1450529"/>
    <lineage>
        <taxon>Eukaryota</taxon>
        <taxon>Fungi</taxon>
        <taxon>Dikarya</taxon>
        <taxon>Ascomycota</taxon>
        <taxon>Pezizomycotina</taxon>
        <taxon>Sordariomycetes</taxon>
        <taxon>Sordariomycetidae</taxon>
        <taxon>Sordariales</taxon>
        <taxon>Chaetomiaceae</taxon>
        <taxon>Trichocladium</taxon>
    </lineage>
</organism>
<feature type="compositionally biased region" description="Basic and acidic residues" evidence="1">
    <location>
        <begin position="572"/>
        <end position="581"/>
    </location>
</feature>
<feature type="region of interest" description="Disordered" evidence="1">
    <location>
        <begin position="133"/>
        <end position="153"/>
    </location>
</feature>
<reference evidence="2" key="2">
    <citation type="submission" date="2023-05" db="EMBL/GenBank/DDBJ databases">
        <authorList>
            <consortium name="Lawrence Berkeley National Laboratory"/>
            <person name="Steindorff A."/>
            <person name="Hensen N."/>
            <person name="Bonometti L."/>
            <person name="Westerberg I."/>
            <person name="Brannstrom I.O."/>
            <person name="Guillou S."/>
            <person name="Cros-Aarteil S."/>
            <person name="Calhoun S."/>
            <person name="Haridas S."/>
            <person name="Kuo A."/>
            <person name="Mondo S."/>
            <person name="Pangilinan J."/>
            <person name="Riley R."/>
            <person name="Labutti K."/>
            <person name="Andreopoulos B."/>
            <person name="Lipzen A."/>
            <person name="Chen C."/>
            <person name="Yanf M."/>
            <person name="Daum C."/>
            <person name="Ng V."/>
            <person name="Clum A."/>
            <person name="Ohm R."/>
            <person name="Martin F."/>
            <person name="Silar P."/>
            <person name="Natvig D."/>
            <person name="Lalanne C."/>
            <person name="Gautier V."/>
            <person name="Ament-Velasquez S.L."/>
            <person name="Kruys A."/>
            <person name="Hutchinson M.I."/>
            <person name="Powell A.J."/>
            <person name="Barry K."/>
            <person name="Miller A.N."/>
            <person name="Grigoriev I.V."/>
            <person name="Debuchy R."/>
            <person name="Gladieux P."/>
            <person name="Thoren M.H."/>
            <person name="Johannesson H."/>
        </authorList>
    </citation>
    <scope>NUCLEOTIDE SEQUENCE</scope>
    <source>
        <strain evidence="2">CBS 123565</strain>
    </source>
</reference>